<organism evidence="1 2">
    <name type="scientific">Stichopus japonicus</name>
    <name type="common">Sea cucumber</name>
    <dbReference type="NCBI Taxonomy" id="307972"/>
    <lineage>
        <taxon>Eukaryota</taxon>
        <taxon>Metazoa</taxon>
        <taxon>Echinodermata</taxon>
        <taxon>Eleutherozoa</taxon>
        <taxon>Echinozoa</taxon>
        <taxon>Holothuroidea</taxon>
        <taxon>Aspidochirotacea</taxon>
        <taxon>Aspidochirotida</taxon>
        <taxon>Stichopodidae</taxon>
        <taxon>Apostichopus</taxon>
    </lineage>
</organism>
<dbReference type="OrthoDB" id="8858117at2759"/>
<protein>
    <submittedName>
        <fullName evidence="1">Uncharacterized protein</fullName>
    </submittedName>
</protein>
<evidence type="ECO:0000313" key="1">
    <source>
        <dbReference type="EMBL" id="PIK39563.1"/>
    </source>
</evidence>
<gene>
    <name evidence="1" type="ORF">BSL78_23596</name>
</gene>
<proteinExistence type="predicted"/>
<dbReference type="Proteomes" id="UP000230750">
    <property type="component" value="Unassembled WGS sequence"/>
</dbReference>
<name>A0A2G8JV03_STIJA</name>
<keyword evidence="2" id="KW-1185">Reference proteome</keyword>
<dbReference type="AlphaFoldDB" id="A0A2G8JV03"/>
<accession>A0A2G8JV03</accession>
<comment type="caution">
    <text evidence="1">The sequence shown here is derived from an EMBL/GenBank/DDBJ whole genome shotgun (WGS) entry which is preliminary data.</text>
</comment>
<reference evidence="1 2" key="1">
    <citation type="journal article" date="2017" name="PLoS Biol.">
        <title>The sea cucumber genome provides insights into morphological evolution and visceral regeneration.</title>
        <authorList>
            <person name="Zhang X."/>
            <person name="Sun L."/>
            <person name="Yuan J."/>
            <person name="Sun Y."/>
            <person name="Gao Y."/>
            <person name="Zhang L."/>
            <person name="Li S."/>
            <person name="Dai H."/>
            <person name="Hamel J.F."/>
            <person name="Liu C."/>
            <person name="Yu Y."/>
            <person name="Liu S."/>
            <person name="Lin W."/>
            <person name="Guo K."/>
            <person name="Jin S."/>
            <person name="Xu P."/>
            <person name="Storey K.B."/>
            <person name="Huan P."/>
            <person name="Zhang T."/>
            <person name="Zhou Y."/>
            <person name="Zhang J."/>
            <person name="Lin C."/>
            <person name="Li X."/>
            <person name="Xing L."/>
            <person name="Huo D."/>
            <person name="Sun M."/>
            <person name="Wang L."/>
            <person name="Mercier A."/>
            <person name="Li F."/>
            <person name="Yang H."/>
            <person name="Xiang J."/>
        </authorList>
    </citation>
    <scope>NUCLEOTIDE SEQUENCE [LARGE SCALE GENOMIC DNA]</scope>
    <source>
        <strain evidence="1">Shaxun</strain>
        <tissue evidence="1">Muscle</tissue>
    </source>
</reference>
<dbReference type="EMBL" id="MRZV01001226">
    <property type="protein sequence ID" value="PIK39563.1"/>
    <property type="molecule type" value="Genomic_DNA"/>
</dbReference>
<evidence type="ECO:0000313" key="2">
    <source>
        <dbReference type="Proteomes" id="UP000230750"/>
    </source>
</evidence>
<sequence length="370" mass="40780">MDVKFVSWKEPPLNLPTGYSLASSGHSFSEGVINGTVVLNQYCECGCPASANKVTKQAAVLDFFSSRYTGLGSLEPSGAQTERTLAARVRTTLVLTFLPTEIRSMPNETDSAYHGLSNLDRRLLTHTVPRREAGFDDQKLSFGCCRLPSGASLRLHARQQRLALTKVPSVLRDQDLLFDPRGQTTVWFPIRALKWYLNRTQDLLGTSTSLFFLLRVPHSAAWEDTLSRCLVEAIRPLATGPGRSMAHNSRGFTASTALFAGFPIVDICKTTRGRLQSLRRLLLIGHITGRFGFGRSMIRAPGVPPLGPPTIGSATRCLGCGETGNGERSKYYKTYWFIYLRVTHLPVSISRHPPRGRWDADGGAVVRPDS</sequence>